<evidence type="ECO:0000256" key="1">
    <source>
        <dbReference type="ARBA" id="ARBA00022723"/>
    </source>
</evidence>
<accession>A0A6B0V616</accession>
<dbReference type="GO" id="GO:0031519">
    <property type="term" value="C:PcG protein complex"/>
    <property type="evidence" value="ECO:0007669"/>
    <property type="project" value="TreeGrafter"/>
</dbReference>
<proteinExistence type="predicted"/>
<dbReference type="FunFam" id="3.30.160.60:FF:000474">
    <property type="entry name" value="zinc finger protein 367"/>
    <property type="match status" value="1"/>
</dbReference>
<dbReference type="Pfam" id="PF13912">
    <property type="entry name" value="zf-C2H2_6"/>
    <property type="match status" value="1"/>
</dbReference>
<evidence type="ECO:0000259" key="7">
    <source>
        <dbReference type="PROSITE" id="PS50157"/>
    </source>
</evidence>
<dbReference type="Gene3D" id="3.30.160.60">
    <property type="entry name" value="Classic Zinc Finger"/>
    <property type="match status" value="3"/>
</dbReference>
<organism evidence="8">
    <name type="scientific">Ixodes ricinus</name>
    <name type="common">Common tick</name>
    <name type="synonym">Acarus ricinus</name>
    <dbReference type="NCBI Taxonomy" id="34613"/>
    <lineage>
        <taxon>Eukaryota</taxon>
        <taxon>Metazoa</taxon>
        <taxon>Ecdysozoa</taxon>
        <taxon>Arthropoda</taxon>
        <taxon>Chelicerata</taxon>
        <taxon>Arachnida</taxon>
        <taxon>Acari</taxon>
        <taxon>Parasitiformes</taxon>
        <taxon>Ixodida</taxon>
        <taxon>Ixodoidea</taxon>
        <taxon>Ixodidae</taxon>
        <taxon>Ixodinae</taxon>
        <taxon>Ixodes</taxon>
    </lineage>
</organism>
<dbReference type="PANTHER" id="PTHR14003:SF26">
    <property type="entry name" value="ZINC FINGER PROTEIN 367"/>
    <property type="match status" value="1"/>
</dbReference>
<dbReference type="GO" id="GO:0005667">
    <property type="term" value="C:transcription regulator complex"/>
    <property type="evidence" value="ECO:0007669"/>
    <property type="project" value="TreeGrafter"/>
</dbReference>
<dbReference type="GO" id="GO:0008270">
    <property type="term" value="F:zinc ion binding"/>
    <property type="evidence" value="ECO:0007669"/>
    <property type="project" value="UniProtKB-KW"/>
</dbReference>
<dbReference type="GO" id="GO:0000785">
    <property type="term" value="C:chromatin"/>
    <property type="evidence" value="ECO:0007669"/>
    <property type="project" value="TreeGrafter"/>
</dbReference>
<dbReference type="Pfam" id="PF00096">
    <property type="entry name" value="zf-C2H2"/>
    <property type="match status" value="1"/>
</dbReference>
<evidence type="ECO:0000256" key="5">
    <source>
        <dbReference type="PROSITE-ProRule" id="PRU00042"/>
    </source>
</evidence>
<protein>
    <submittedName>
        <fullName evidence="8">Putative regulation of transcription from rna polymerase ii promoter</fullName>
    </submittedName>
</protein>
<feature type="region of interest" description="Disordered" evidence="6">
    <location>
        <begin position="1"/>
        <end position="58"/>
    </location>
</feature>
<dbReference type="AlphaFoldDB" id="A0A6B0V616"/>
<name>A0A6B0V616_IXORI</name>
<evidence type="ECO:0000256" key="6">
    <source>
        <dbReference type="SAM" id="MobiDB-lite"/>
    </source>
</evidence>
<keyword evidence="2" id="KW-0677">Repeat</keyword>
<evidence type="ECO:0000313" key="8">
    <source>
        <dbReference type="EMBL" id="MXU97770.1"/>
    </source>
</evidence>
<evidence type="ECO:0000256" key="4">
    <source>
        <dbReference type="ARBA" id="ARBA00022833"/>
    </source>
</evidence>
<sequence>MSEQGPSSPPIGDQEMFPWNWHENARTIDMSPGGPSRSPDLDGPKTPQGAGDAMRRGRPRLDTITSLILEGSSSPSSIKCDICNRVFPREKSLQAHLRTHTGEKPYICDYPDCSRAFAQSGQLKTHQRLHTGEKPFICTEKGCPHRFTHANRHCPEHPYALLQRDNGPTSQLEGADSENKSEAVLLWLKKYEREKSDRGSSKVRQRKLKRQLDDQAEKDAPQLLNKKAACGDIKERMLGALALMELSSNAHKQCGDVIQIDDDGVQTDSVTEIDDCPLDLSKSSRYCS</sequence>
<keyword evidence="3 5" id="KW-0863">Zinc-finger</keyword>
<dbReference type="PANTHER" id="PTHR14003">
    <property type="entry name" value="TRANSCRIPTIONAL REPRESSOR PROTEIN YY"/>
    <property type="match status" value="1"/>
</dbReference>
<feature type="domain" description="C2H2-type" evidence="7">
    <location>
        <begin position="106"/>
        <end position="135"/>
    </location>
</feature>
<feature type="domain" description="C2H2-type" evidence="7">
    <location>
        <begin position="78"/>
        <end position="105"/>
    </location>
</feature>
<dbReference type="GO" id="GO:0000978">
    <property type="term" value="F:RNA polymerase II cis-regulatory region sequence-specific DNA binding"/>
    <property type="evidence" value="ECO:0007669"/>
    <property type="project" value="TreeGrafter"/>
</dbReference>
<evidence type="ECO:0000256" key="2">
    <source>
        <dbReference type="ARBA" id="ARBA00022737"/>
    </source>
</evidence>
<dbReference type="GO" id="GO:0000981">
    <property type="term" value="F:DNA-binding transcription factor activity, RNA polymerase II-specific"/>
    <property type="evidence" value="ECO:0007669"/>
    <property type="project" value="TreeGrafter"/>
</dbReference>
<keyword evidence="4" id="KW-0862">Zinc</keyword>
<evidence type="ECO:0000256" key="3">
    <source>
        <dbReference type="ARBA" id="ARBA00022771"/>
    </source>
</evidence>
<dbReference type="PROSITE" id="PS00028">
    <property type="entry name" value="ZINC_FINGER_C2H2_1"/>
    <property type="match status" value="2"/>
</dbReference>
<dbReference type="EMBL" id="GIFC01015687">
    <property type="protein sequence ID" value="MXU97770.1"/>
    <property type="molecule type" value="Transcribed_RNA"/>
</dbReference>
<reference evidence="8" key="1">
    <citation type="submission" date="2019-12" db="EMBL/GenBank/DDBJ databases">
        <title>An insight into the sialome of adult female Ixodes ricinus ticks feeding for 6 days.</title>
        <authorList>
            <person name="Perner J."/>
            <person name="Ribeiro J.M.C."/>
        </authorList>
    </citation>
    <scope>NUCLEOTIDE SEQUENCE</scope>
    <source>
        <strain evidence="8">Semi-engorged</strain>
        <tissue evidence="8">Salivary glands</tissue>
    </source>
</reference>
<dbReference type="InterPro" id="IPR036236">
    <property type="entry name" value="Znf_C2H2_sf"/>
</dbReference>
<keyword evidence="1" id="KW-0479">Metal-binding</keyword>
<dbReference type="FunFam" id="3.30.160.60:FF:003212">
    <property type="entry name" value="Zinc finger protein 367"/>
    <property type="match status" value="1"/>
</dbReference>
<dbReference type="SMART" id="SM00355">
    <property type="entry name" value="ZnF_C2H2"/>
    <property type="match status" value="2"/>
</dbReference>
<dbReference type="InterPro" id="IPR013087">
    <property type="entry name" value="Znf_C2H2_type"/>
</dbReference>
<dbReference type="SUPFAM" id="SSF57667">
    <property type="entry name" value="beta-beta-alpha zinc fingers"/>
    <property type="match status" value="1"/>
</dbReference>
<feature type="region of interest" description="Disordered" evidence="6">
    <location>
        <begin position="198"/>
        <end position="220"/>
    </location>
</feature>
<feature type="compositionally biased region" description="Basic and acidic residues" evidence="6">
    <location>
        <begin position="210"/>
        <end position="220"/>
    </location>
</feature>
<dbReference type="PROSITE" id="PS50157">
    <property type="entry name" value="ZINC_FINGER_C2H2_2"/>
    <property type="match status" value="2"/>
</dbReference>